<dbReference type="Proteomes" id="UP000267536">
    <property type="component" value="Unassembled WGS sequence"/>
</dbReference>
<dbReference type="Gene3D" id="3.10.20.480">
    <property type="entry name" value="Antirestriction protein ArdA, domain 1"/>
    <property type="match status" value="1"/>
</dbReference>
<proteinExistence type="predicted"/>
<sequence>MNETPHEPSQPGTADSERHHEGDPSPKPSIYVASLADYNNGRLHGTWLNTARDPDDIYADIATMLATSQEPDAEEWAIHDYDQFGQCQIGEYDRIEHVAALARGIAEHGYAYAAWRHTRDDDSDPDDAFQEAYLGHYASITDYAEQFADDLGYTQELEKLPEYVQQYTHIDYAAIARDLEASGDIASIDDPEGGVWLFNANI</sequence>
<feature type="compositionally biased region" description="Basic and acidic residues" evidence="1">
    <location>
        <begin position="15"/>
        <end position="24"/>
    </location>
</feature>
<reference evidence="2 3" key="1">
    <citation type="submission" date="2018-11" db="EMBL/GenBank/DDBJ databases">
        <title>Draft genome sequence of Gordonia sp. RS15-1S isolated from rice stems.</title>
        <authorList>
            <person name="Muangham S."/>
        </authorList>
    </citation>
    <scope>NUCLEOTIDE SEQUENCE [LARGE SCALE GENOMIC DNA]</scope>
    <source>
        <strain evidence="2 3">RS15-1S</strain>
    </source>
</reference>
<keyword evidence="3" id="KW-1185">Reference proteome</keyword>
<dbReference type="RefSeq" id="WP_123925680.1">
    <property type="nucleotide sequence ID" value="NZ_JBPSDP010000012.1"/>
</dbReference>
<dbReference type="Pfam" id="PF07275">
    <property type="entry name" value="ArdA"/>
    <property type="match status" value="1"/>
</dbReference>
<feature type="region of interest" description="Disordered" evidence="1">
    <location>
        <begin position="1"/>
        <end position="31"/>
    </location>
</feature>
<dbReference type="OrthoDB" id="944647at2"/>
<dbReference type="InterPro" id="IPR041895">
    <property type="entry name" value="ArdA_dom1"/>
</dbReference>
<dbReference type="InterPro" id="IPR009899">
    <property type="entry name" value="ArdA"/>
</dbReference>
<evidence type="ECO:0000313" key="3">
    <source>
        <dbReference type="Proteomes" id="UP000267536"/>
    </source>
</evidence>
<dbReference type="EMBL" id="RKMH01000002">
    <property type="protein sequence ID" value="RPA65834.1"/>
    <property type="molecule type" value="Genomic_DNA"/>
</dbReference>
<protein>
    <submittedName>
        <fullName evidence="2">Antirestriction protein ArdA</fullName>
    </submittedName>
</protein>
<comment type="caution">
    <text evidence="2">The sequence shown here is derived from an EMBL/GenBank/DDBJ whole genome shotgun (WGS) entry which is preliminary data.</text>
</comment>
<evidence type="ECO:0000256" key="1">
    <source>
        <dbReference type="SAM" id="MobiDB-lite"/>
    </source>
</evidence>
<gene>
    <name evidence="2" type="ORF">EF294_03600</name>
</gene>
<dbReference type="InterPro" id="IPR041893">
    <property type="entry name" value="ArdA_dom3"/>
</dbReference>
<evidence type="ECO:0000313" key="2">
    <source>
        <dbReference type="EMBL" id="RPA65834.1"/>
    </source>
</evidence>
<dbReference type="Gene3D" id="1.10.10.1190">
    <property type="entry name" value="Antirestriction protein ArdA, domain 3"/>
    <property type="match status" value="1"/>
</dbReference>
<name>A0A3N4HFY3_9ACTN</name>
<accession>A0A3N4HFY3</accession>
<dbReference type="AlphaFoldDB" id="A0A3N4HFY3"/>
<organism evidence="2 3">
    <name type="scientific">Gordonia oryzae</name>
    <dbReference type="NCBI Taxonomy" id="2487349"/>
    <lineage>
        <taxon>Bacteria</taxon>
        <taxon>Bacillati</taxon>
        <taxon>Actinomycetota</taxon>
        <taxon>Actinomycetes</taxon>
        <taxon>Mycobacteriales</taxon>
        <taxon>Gordoniaceae</taxon>
        <taxon>Gordonia</taxon>
    </lineage>
</organism>